<keyword evidence="5" id="KW-0029">Amino-acid transport</keyword>
<organism evidence="7 8">
    <name type="scientific">Olivibacter ginsenosidimutans</name>
    <dbReference type="NCBI Taxonomy" id="1176537"/>
    <lineage>
        <taxon>Bacteria</taxon>
        <taxon>Pseudomonadati</taxon>
        <taxon>Bacteroidota</taxon>
        <taxon>Sphingobacteriia</taxon>
        <taxon>Sphingobacteriales</taxon>
        <taxon>Sphingobacteriaceae</taxon>
        <taxon>Olivibacter</taxon>
    </lineage>
</organism>
<evidence type="ECO:0000259" key="6">
    <source>
        <dbReference type="PROSITE" id="PS50893"/>
    </source>
</evidence>
<dbReference type="InterPro" id="IPR003593">
    <property type="entry name" value="AAA+_ATPase"/>
</dbReference>
<dbReference type="InterPro" id="IPR052156">
    <property type="entry name" value="BCAA_Transport_ATP-bd_LivF"/>
</dbReference>
<reference evidence="8" key="1">
    <citation type="journal article" date="2019" name="Int. J. Syst. Evol. Microbiol.">
        <title>The Global Catalogue of Microorganisms (GCM) 10K type strain sequencing project: providing services to taxonomists for standard genome sequencing and annotation.</title>
        <authorList>
            <consortium name="The Broad Institute Genomics Platform"/>
            <consortium name="The Broad Institute Genome Sequencing Center for Infectious Disease"/>
            <person name="Wu L."/>
            <person name="Ma J."/>
        </authorList>
    </citation>
    <scope>NUCLEOTIDE SEQUENCE [LARGE SCALE GENOMIC DNA]</scope>
    <source>
        <strain evidence="8">JCM 18200</strain>
    </source>
</reference>
<evidence type="ECO:0000256" key="4">
    <source>
        <dbReference type="ARBA" id="ARBA00022840"/>
    </source>
</evidence>
<dbReference type="InterPro" id="IPR003439">
    <property type="entry name" value="ABC_transporter-like_ATP-bd"/>
</dbReference>
<keyword evidence="4 7" id="KW-0067">ATP-binding</keyword>
<sequence length="221" mass="25482">MSDYRELYLDSVSHRYGTKQILSSVYLSCKIGETVGLLGRNGSGKSTLLKVIFGTLNPHFKYARLNGKPFKKGYLTGQIAYLPQERFVPLHVKIEKLFHLFVHTHRDLVFSTDFIRDHLRYTADQLSGGLQRLIECFLILYSDASFVLLDEPFSQIAPIYVEEIQDHMQLLKAKKGFIVTDHYYERILEVSDRIVLINNGCNYKITTKEDLALHGYIPSMK</sequence>
<comment type="caution">
    <text evidence="7">The sequence shown here is derived from an EMBL/GenBank/DDBJ whole genome shotgun (WGS) entry which is preliminary data.</text>
</comment>
<evidence type="ECO:0000256" key="5">
    <source>
        <dbReference type="ARBA" id="ARBA00022970"/>
    </source>
</evidence>
<keyword evidence="3" id="KW-0547">Nucleotide-binding</keyword>
<evidence type="ECO:0000256" key="1">
    <source>
        <dbReference type="ARBA" id="ARBA00005417"/>
    </source>
</evidence>
<dbReference type="PANTHER" id="PTHR43820:SF4">
    <property type="entry name" value="HIGH-AFFINITY BRANCHED-CHAIN AMINO ACID TRANSPORT ATP-BINDING PROTEIN LIVF"/>
    <property type="match status" value="1"/>
</dbReference>
<dbReference type="GO" id="GO:0005524">
    <property type="term" value="F:ATP binding"/>
    <property type="evidence" value="ECO:0007669"/>
    <property type="project" value="UniProtKB-KW"/>
</dbReference>
<gene>
    <name evidence="7" type="ORF">GCM10023231_02150</name>
</gene>
<comment type="similarity">
    <text evidence="1">Belongs to the ABC transporter superfamily.</text>
</comment>
<dbReference type="InterPro" id="IPR027417">
    <property type="entry name" value="P-loop_NTPase"/>
</dbReference>
<accession>A0ABP9AFI3</accession>
<dbReference type="Proteomes" id="UP001501411">
    <property type="component" value="Unassembled WGS sequence"/>
</dbReference>
<protein>
    <submittedName>
        <fullName evidence="7">ATP-binding cassette domain-containing protein</fullName>
    </submittedName>
</protein>
<feature type="domain" description="ABC transporter" evidence="6">
    <location>
        <begin position="7"/>
        <end position="217"/>
    </location>
</feature>
<evidence type="ECO:0000256" key="3">
    <source>
        <dbReference type="ARBA" id="ARBA00022741"/>
    </source>
</evidence>
<evidence type="ECO:0000313" key="8">
    <source>
        <dbReference type="Proteomes" id="UP001501411"/>
    </source>
</evidence>
<dbReference type="SMART" id="SM00382">
    <property type="entry name" value="AAA"/>
    <property type="match status" value="1"/>
</dbReference>
<dbReference type="Pfam" id="PF00005">
    <property type="entry name" value="ABC_tran"/>
    <property type="match status" value="1"/>
</dbReference>
<dbReference type="EMBL" id="BAABIQ010000002">
    <property type="protein sequence ID" value="GAA4779061.1"/>
    <property type="molecule type" value="Genomic_DNA"/>
</dbReference>
<dbReference type="PANTHER" id="PTHR43820">
    <property type="entry name" value="HIGH-AFFINITY BRANCHED-CHAIN AMINO ACID TRANSPORT ATP-BINDING PROTEIN LIVF"/>
    <property type="match status" value="1"/>
</dbReference>
<dbReference type="PROSITE" id="PS50893">
    <property type="entry name" value="ABC_TRANSPORTER_2"/>
    <property type="match status" value="1"/>
</dbReference>
<name>A0ABP9AFI3_9SPHI</name>
<evidence type="ECO:0000256" key="2">
    <source>
        <dbReference type="ARBA" id="ARBA00022448"/>
    </source>
</evidence>
<proteinExistence type="inferred from homology"/>
<dbReference type="RefSeq" id="WP_345229832.1">
    <property type="nucleotide sequence ID" value="NZ_BAABIQ010000002.1"/>
</dbReference>
<dbReference type="Gene3D" id="3.40.50.300">
    <property type="entry name" value="P-loop containing nucleotide triphosphate hydrolases"/>
    <property type="match status" value="1"/>
</dbReference>
<keyword evidence="8" id="KW-1185">Reference proteome</keyword>
<dbReference type="SUPFAM" id="SSF52540">
    <property type="entry name" value="P-loop containing nucleoside triphosphate hydrolases"/>
    <property type="match status" value="1"/>
</dbReference>
<evidence type="ECO:0000313" key="7">
    <source>
        <dbReference type="EMBL" id="GAA4779061.1"/>
    </source>
</evidence>
<keyword evidence="2" id="KW-0813">Transport</keyword>